<dbReference type="HAMAP" id="MF_00972">
    <property type="entry name" value="tRNA_aden_deaminase"/>
    <property type="match status" value="1"/>
</dbReference>
<comment type="cofactor">
    <cofactor evidence="8">
        <name>Zn(2+)</name>
        <dbReference type="ChEBI" id="CHEBI:29105"/>
    </cofactor>
    <text evidence="8">Binds 1 zinc ion per subunit.</text>
</comment>
<dbReference type="Pfam" id="PF00383">
    <property type="entry name" value="dCMP_cyt_deam_1"/>
    <property type="match status" value="1"/>
</dbReference>
<evidence type="ECO:0000256" key="2">
    <source>
        <dbReference type="ARBA" id="ARBA00011738"/>
    </source>
</evidence>
<gene>
    <name evidence="8 10" type="primary">tadA</name>
    <name evidence="10" type="ORF">M9405_02620</name>
</gene>
<dbReference type="GO" id="GO:0052717">
    <property type="term" value="F:tRNA-specific adenosine-34 deaminase activity"/>
    <property type="evidence" value="ECO:0007669"/>
    <property type="project" value="UniProtKB-EC"/>
</dbReference>
<accession>A0ABY4SYG2</accession>
<evidence type="ECO:0000259" key="9">
    <source>
        <dbReference type="PROSITE" id="PS51747"/>
    </source>
</evidence>
<evidence type="ECO:0000256" key="1">
    <source>
        <dbReference type="ARBA" id="ARBA00010669"/>
    </source>
</evidence>
<comment type="subunit">
    <text evidence="2 8">Homodimer.</text>
</comment>
<dbReference type="PANTHER" id="PTHR11079">
    <property type="entry name" value="CYTOSINE DEAMINASE FAMILY MEMBER"/>
    <property type="match status" value="1"/>
</dbReference>
<comment type="similarity">
    <text evidence="1">Belongs to the cytidine and deoxycytidylate deaminase family. ADAT2 subfamily.</text>
</comment>
<evidence type="ECO:0000313" key="10">
    <source>
        <dbReference type="EMBL" id="URJ25017.1"/>
    </source>
</evidence>
<evidence type="ECO:0000256" key="7">
    <source>
        <dbReference type="ARBA" id="ARBA00048045"/>
    </source>
</evidence>
<dbReference type="PANTHER" id="PTHR11079:SF202">
    <property type="entry name" value="TRNA-SPECIFIC ADENOSINE DEAMINASE"/>
    <property type="match status" value="1"/>
</dbReference>
<evidence type="ECO:0000256" key="4">
    <source>
        <dbReference type="ARBA" id="ARBA00022723"/>
    </source>
</evidence>
<keyword evidence="6 8" id="KW-0862">Zinc</keyword>
<keyword evidence="3 8" id="KW-0819">tRNA processing</keyword>
<dbReference type="CDD" id="cd01285">
    <property type="entry name" value="nucleoside_deaminase"/>
    <property type="match status" value="1"/>
</dbReference>
<organism evidence="10 11">
    <name type="scientific">Candidatus Blochmannia ocreatus</name>
    <name type="common">nom. nud.</name>
    <dbReference type="NCBI Taxonomy" id="251538"/>
    <lineage>
        <taxon>Bacteria</taxon>
        <taxon>Pseudomonadati</taxon>
        <taxon>Pseudomonadota</taxon>
        <taxon>Gammaproteobacteria</taxon>
        <taxon>Enterobacterales</taxon>
        <taxon>Enterobacteriaceae</taxon>
        <taxon>ant endosymbionts</taxon>
        <taxon>Candidatus Blochmanniella</taxon>
    </lineage>
</organism>
<dbReference type="InterPro" id="IPR028883">
    <property type="entry name" value="tRNA_aden_deaminase"/>
</dbReference>
<evidence type="ECO:0000256" key="3">
    <source>
        <dbReference type="ARBA" id="ARBA00022694"/>
    </source>
</evidence>
<dbReference type="PROSITE" id="PS51747">
    <property type="entry name" value="CYT_DCMP_DEAMINASES_2"/>
    <property type="match status" value="1"/>
</dbReference>
<comment type="catalytic activity">
    <reaction evidence="7 8">
        <text>adenosine(34) in tRNA + H2O + H(+) = inosine(34) in tRNA + NH4(+)</text>
        <dbReference type="Rhea" id="RHEA:43168"/>
        <dbReference type="Rhea" id="RHEA-COMP:10373"/>
        <dbReference type="Rhea" id="RHEA-COMP:10374"/>
        <dbReference type="ChEBI" id="CHEBI:15377"/>
        <dbReference type="ChEBI" id="CHEBI:15378"/>
        <dbReference type="ChEBI" id="CHEBI:28938"/>
        <dbReference type="ChEBI" id="CHEBI:74411"/>
        <dbReference type="ChEBI" id="CHEBI:82852"/>
        <dbReference type="EC" id="3.5.4.33"/>
    </reaction>
</comment>
<dbReference type="InterPro" id="IPR002125">
    <property type="entry name" value="CMP_dCMP_dom"/>
</dbReference>
<dbReference type="EC" id="3.5.4.33" evidence="8"/>
<keyword evidence="11" id="KW-1185">Reference proteome</keyword>
<dbReference type="RefSeq" id="WP_250223148.1">
    <property type="nucleotide sequence ID" value="NZ_CP097762.1"/>
</dbReference>
<protein>
    <recommendedName>
        <fullName evidence="8">tRNA-specific adenosine deaminase</fullName>
        <ecNumber evidence="8">3.5.4.33</ecNumber>
    </recommendedName>
</protein>
<dbReference type="InterPro" id="IPR016192">
    <property type="entry name" value="APOBEC/CMP_deaminase_Zn-bd"/>
</dbReference>
<sequence>MYTIENIDILWMRHAITLANYASVMGEISVGAVLIKNNKLIGLGWNASIHQNDPSAHAEIIALRTGGKFLNNYRLLDTTLYVTLEPCIMCIGAIIHARIYRLVCGAKNNKIGYTTTYLKNMLQHPTKNHNISLTTGILEQECANQLNYFFKRQRNSRKNYKK</sequence>
<dbReference type="Proteomes" id="UP001056834">
    <property type="component" value="Chromosome"/>
</dbReference>
<proteinExistence type="inferred from homology"/>
<feature type="binding site" evidence="8">
    <location>
        <position position="90"/>
    </location>
    <ligand>
        <name>Zn(2+)</name>
        <dbReference type="ChEBI" id="CHEBI:29105"/>
        <note>catalytic</note>
    </ligand>
</feature>
<feature type="active site" description="Proton donor" evidence="8">
    <location>
        <position position="59"/>
    </location>
</feature>
<feature type="domain" description="CMP/dCMP-type deaminase" evidence="9">
    <location>
        <begin position="6"/>
        <end position="116"/>
    </location>
</feature>
<keyword evidence="5 8" id="KW-0378">Hydrolase</keyword>
<evidence type="ECO:0000313" key="11">
    <source>
        <dbReference type="Proteomes" id="UP001056834"/>
    </source>
</evidence>
<comment type="function">
    <text evidence="8">Catalyzes the deamination of adenosine to inosine at the wobble position 34 of tRNA(Arg2).</text>
</comment>
<feature type="binding site" evidence="8">
    <location>
        <position position="87"/>
    </location>
    <ligand>
        <name>Zn(2+)</name>
        <dbReference type="ChEBI" id="CHEBI:29105"/>
        <note>catalytic</note>
    </ligand>
</feature>
<name>A0ABY4SYG2_9ENTR</name>
<feature type="binding site" evidence="8">
    <location>
        <position position="57"/>
    </location>
    <ligand>
        <name>Zn(2+)</name>
        <dbReference type="ChEBI" id="CHEBI:29105"/>
        <note>catalytic</note>
    </ligand>
</feature>
<dbReference type="NCBIfam" id="NF008113">
    <property type="entry name" value="PRK10860.1"/>
    <property type="match status" value="1"/>
</dbReference>
<keyword evidence="4 8" id="KW-0479">Metal-binding</keyword>
<dbReference type="InterPro" id="IPR016193">
    <property type="entry name" value="Cytidine_deaminase-like"/>
</dbReference>
<reference evidence="10" key="1">
    <citation type="submission" date="2022-05" db="EMBL/GenBank/DDBJ databases">
        <title>Impact of host demography and evolutionary history on endosymbiont molecular evolution: a test in carpenter ants (Genus Camponotus) and their Blochmannia endosymbionts.</title>
        <authorList>
            <person name="Manthey J.D."/>
            <person name="Giron J.C."/>
            <person name="Hruska J.P."/>
        </authorList>
    </citation>
    <scope>NUCLEOTIDE SEQUENCE</scope>
    <source>
        <strain evidence="10">C-006</strain>
    </source>
</reference>
<dbReference type="EMBL" id="CP097762">
    <property type="protein sequence ID" value="URJ25017.1"/>
    <property type="molecule type" value="Genomic_DNA"/>
</dbReference>
<evidence type="ECO:0000256" key="8">
    <source>
        <dbReference type="HAMAP-Rule" id="MF_00972"/>
    </source>
</evidence>
<dbReference type="Gene3D" id="3.40.140.10">
    <property type="entry name" value="Cytidine Deaminase, domain 2"/>
    <property type="match status" value="1"/>
</dbReference>
<evidence type="ECO:0000256" key="5">
    <source>
        <dbReference type="ARBA" id="ARBA00022801"/>
    </source>
</evidence>
<dbReference type="PROSITE" id="PS00903">
    <property type="entry name" value="CYT_DCMP_DEAMINASES_1"/>
    <property type="match status" value="1"/>
</dbReference>
<dbReference type="SUPFAM" id="SSF53927">
    <property type="entry name" value="Cytidine deaminase-like"/>
    <property type="match status" value="1"/>
</dbReference>
<evidence type="ECO:0000256" key="6">
    <source>
        <dbReference type="ARBA" id="ARBA00022833"/>
    </source>
</evidence>